<keyword evidence="2" id="KW-1133">Transmembrane helix</keyword>
<feature type="transmembrane region" description="Helical" evidence="2">
    <location>
        <begin position="415"/>
        <end position="436"/>
    </location>
</feature>
<name>A0A2A2SKI0_9SPHN</name>
<dbReference type="NCBIfam" id="TIGR03007">
    <property type="entry name" value="pepcterm_ChnLen"/>
    <property type="match status" value="1"/>
</dbReference>
<accession>A0A2A2SKI0</accession>
<dbReference type="GO" id="GO:0005886">
    <property type="term" value="C:plasma membrane"/>
    <property type="evidence" value="ECO:0007669"/>
    <property type="project" value="TreeGrafter"/>
</dbReference>
<dbReference type="Proteomes" id="UP000218151">
    <property type="component" value="Unassembled WGS sequence"/>
</dbReference>
<feature type="coiled-coil region" evidence="1">
    <location>
        <begin position="327"/>
        <end position="385"/>
    </location>
</feature>
<reference evidence="4" key="1">
    <citation type="submission" date="2017-09" db="EMBL/GenBank/DDBJ databases">
        <authorList>
            <person name="Feng G."/>
            <person name="Zhu H."/>
        </authorList>
    </citation>
    <scope>NUCLEOTIDE SEQUENCE [LARGE SCALE GENOMIC DNA]</scope>
    <source>
        <strain evidence="4">1PNM-20</strain>
    </source>
</reference>
<dbReference type="GO" id="GO:0004713">
    <property type="term" value="F:protein tyrosine kinase activity"/>
    <property type="evidence" value="ECO:0007669"/>
    <property type="project" value="TreeGrafter"/>
</dbReference>
<evidence type="ECO:0000256" key="2">
    <source>
        <dbReference type="SAM" id="Phobius"/>
    </source>
</evidence>
<dbReference type="InterPro" id="IPR050445">
    <property type="entry name" value="Bact_polysacc_biosynth/exp"/>
</dbReference>
<keyword evidence="1" id="KW-0175">Coiled coil</keyword>
<keyword evidence="2" id="KW-0812">Transmembrane</keyword>
<evidence type="ECO:0000313" key="3">
    <source>
        <dbReference type="EMBL" id="PAX09660.1"/>
    </source>
</evidence>
<dbReference type="AlphaFoldDB" id="A0A2A2SKI0"/>
<evidence type="ECO:0000313" key="4">
    <source>
        <dbReference type="Proteomes" id="UP000218151"/>
    </source>
</evidence>
<proteinExistence type="predicted"/>
<sequence length="510" mass="54116">MGGIYDEVRVALHAIWTRRWLALAVAWGVCVLGWLVVSWIPSRYEAKARVFVQMQSILPPDLSGGAGEQQRAVDQIRQTLVSNVNLQKVVRATDLAQTVSNDREVADRAAGLAQSIKVTAAQDNLFEITTTAATPKLARDITQKLIDIFVEQNLIGDRTQTSQSIRFLDQQLAEQQKQLAEAEAKRVEFQNQYLGALPGTGSMADRVSAARTQMAQVDADLAAASSSLAAVQGQLAGTPATIAQPGTAGGAGPARARLNTVQGQLADARARGYTESHPDVVALKGQLAAAQAAARGEPLVGGTAGAGTPNPLYLSLQSMLAERQAQAAALRMRRAQIQGDLDALNAKLGADPAVAAEQGEVERRYQVLKDQYDQLFAQREQLRLRGQARAEAAPMTFRVIDPPRAPSTPSAPNRFLLLTGVLVLGLAAGVGAAFAMGQLRQTFPTAGALERAAGMTVIGSIGEVVTRVQAEQRKRKLRLFAGGVGGLVAAYVLLLGVEVLQRGLAQGLMS</sequence>
<dbReference type="PANTHER" id="PTHR32309:SF13">
    <property type="entry name" value="FERRIC ENTEROBACTIN TRANSPORT PROTEIN FEPE"/>
    <property type="match status" value="1"/>
</dbReference>
<keyword evidence="4" id="KW-1185">Reference proteome</keyword>
<dbReference type="EMBL" id="NSLI01000001">
    <property type="protein sequence ID" value="PAX09660.1"/>
    <property type="molecule type" value="Genomic_DNA"/>
</dbReference>
<protein>
    <submittedName>
        <fullName evidence="3">Chain-length determining protein</fullName>
    </submittedName>
</protein>
<organism evidence="3 4">
    <name type="scientific">Sphingomonas lenta</name>
    <dbReference type="NCBI Taxonomy" id="1141887"/>
    <lineage>
        <taxon>Bacteria</taxon>
        <taxon>Pseudomonadati</taxon>
        <taxon>Pseudomonadota</taxon>
        <taxon>Alphaproteobacteria</taxon>
        <taxon>Sphingomonadales</taxon>
        <taxon>Sphingomonadaceae</taxon>
        <taxon>Sphingomonas</taxon>
    </lineage>
</organism>
<feature type="transmembrane region" description="Helical" evidence="2">
    <location>
        <begin position="20"/>
        <end position="40"/>
    </location>
</feature>
<feature type="transmembrane region" description="Helical" evidence="2">
    <location>
        <begin position="477"/>
        <end position="500"/>
    </location>
</feature>
<keyword evidence="2" id="KW-0472">Membrane</keyword>
<dbReference type="PANTHER" id="PTHR32309">
    <property type="entry name" value="TYROSINE-PROTEIN KINASE"/>
    <property type="match status" value="1"/>
</dbReference>
<evidence type="ECO:0000256" key="1">
    <source>
        <dbReference type="SAM" id="Coils"/>
    </source>
</evidence>
<dbReference type="RefSeq" id="WP_095996768.1">
    <property type="nucleotide sequence ID" value="NZ_NSLI01000001.1"/>
</dbReference>
<dbReference type="OrthoDB" id="9795292at2"/>
<dbReference type="InterPro" id="IPR014345">
    <property type="entry name" value="XrtA_polysacc_chain"/>
</dbReference>
<gene>
    <name evidence="3" type="ORF">CKY28_02690</name>
</gene>
<comment type="caution">
    <text evidence="3">The sequence shown here is derived from an EMBL/GenBank/DDBJ whole genome shotgun (WGS) entry which is preliminary data.</text>
</comment>
<feature type="coiled-coil region" evidence="1">
    <location>
        <begin position="165"/>
        <end position="192"/>
    </location>
</feature>